<evidence type="ECO:0000313" key="14">
    <source>
        <dbReference type="Proteomes" id="UP000077248"/>
    </source>
</evidence>
<feature type="transmembrane region" description="Helical" evidence="10">
    <location>
        <begin position="400"/>
        <end position="422"/>
    </location>
</feature>
<feature type="transmembrane region" description="Helical" evidence="10">
    <location>
        <begin position="376"/>
        <end position="395"/>
    </location>
</feature>
<dbReference type="VEuPathDB" id="FungiDB:CC77DRAFT_992490"/>
<evidence type="ECO:0000256" key="3">
    <source>
        <dbReference type="ARBA" id="ARBA00010288"/>
    </source>
</evidence>
<dbReference type="GO" id="GO:0034203">
    <property type="term" value="P:glycolipid translocation"/>
    <property type="evidence" value="ECO:0007669"/>
    <property type="project" value="TreeGrafter"/>
</dbReference>
<dbReference type="RefSeq" id="XP_018384519.1">
    <property type="nucleotide sequence ID" value="XM_018536386.1"/>
</dbReference>
<comment type="subcellular location">
    <subcellularLocation>
        <location evidence="1">Endoplasmic reticulum membrane</location>
        <topology evidence="1">Multi-pass membrane protein</topology>
    </subcellularLocation>
</comment>
<dbReference type="Pfam" id="PF02541">
    <property type="entry name" value="Ppx-GppA"/>
    <property type="match status" value="1"/>
</dbReference>
<evidence type="ECO:0000313" key="13">
    <source>
        <dbReference type="EMBL" id="OAG19098.1"/>
    </source>
</evidence>
<evidence type="ECO:0000256" key="6">
    <source>
        <dbReference type="ARBA" id="ARBA00022989"/>
    </source>
</evidence>
<feature type="transmembrane region" description="Helical" evidence="10">
    <location>
        <begin position="173"/>
        <end position="193"/>
    </location>
</feature>
<keyword evidence="7 10" id="KW-0472">Membrane</keyword>
<accession>A0A177DI67</accession>
<dbReference type="SUPFAM" id="SSF53067">
    <property type="entry name" value="Actin-like ATPase domain"/>
    <property type="match status" value="2"/>
</dbReference>
<dbReference type="EMBL" id="KV441482">
    <property type="protein sequence ID" value="OAG19098.1"/>
    <property type="molecule type" value="Genomic_DNA"/>
</dbReference>
<sequence length="1190" mass="130114">MSNSILSASAKGATFLILLQVASRALTFAVNQVLLRFLSPELLGVSAQLELFSISVLYFARESLRVALQRQAQGTQAVVNLSYLAVLFGTPLAYLLALLWLRSDTPHVPYFVEALLVYCLATFLELLSEPAFSAVQQKLLYKVRASAESSATLLRCIGTCGSAILASRAGLDIGVLPFAIGQLAYALALLIMYSYKTWPVAKNDGFSLFPERVPSTQESPTLINYFSAPLLRLTASLSLQSALKYVLTQGDSLLITTLASLADQGAYALASNYGGLIARMLFQPIEESSRNMFAKLCANVGSSPGTEKKDPKKLNEQKDNLAQASRVLSTILRLYGIISLFAVTLGPELAPVLLSIVAGQKWSATSASKVLSTYCYYIPFLAINGVTEAFVAAVATNKELYAQSVSMGIFFALFAGSAWFFIGKLEMGGNGVVLANTVNMGLRIVWNTWFIRRFFSRNGSEFNVLETLPSLTAVAPAAIIPTLMRTKPAIGFVGRFGVLGDLISMGAVAGIYVLHVLFFERQFLVDCYGMLRPSHTSAFVTAAGVEGSFPGSWSSPYMIGRAASAEVFLRASSGTPRYVTTNTGSLPQKTLRITGHCRYNLSSNLGVIETTFRNLGQIWGTCATKMVTTDESRHLHGLVDMGSNGIRFSITELTPGTQRILPTVYLDRAAISLYDAQYENGQVVPIPDATIKQVVKSLLRFKATCEDFGVPEKQIRIVATEATRKASNSEDFQNTIKDATGWTVQLLSKEMEGQVGAFGVASSYHRPTGLMMDLGGGSTQINWMSSRVGYDEIEMCEKGSASLPYGAAALIKRLEEAGSPDSDAFKTFESQVLMDLKAAVQDIKIPQHLLDRSHSPEGLSLYLSGGGFRGWGFVLMSEHAIQPYPIPIINGFRTTKDAFHDTLAIQAAVQKEDTPEIFRVSARRASQVPAVAFLVNCLSKALPSIKDVYFCQGGVREGMYFAEMDPANWSDWPLVAATRSYAKPSSHEFVEVLQRASMSMPTPSHQELFSIGMTRAFAYTMFAHMAQVKDLRAGSALRSTTTGLFSAAHGLSHEDRAILAIFLCERYGGYSSISPTEQDFYRRMLQLVPEHLQWWCMYTGRVAAVLASIYPAGVVREKRVELTSQWTTTKKGNEKLCVDFKFSKEPDELDEGLNAALRKVEKAGKKKNWIGGHGYKVLLTINGKEYSEDD</sequence>
<protein>
    <recommendedName>
        <fullName evidence="8">Man(5)GlcNAc(2)-PP-dolichol translocation protein RFT1</fullName>
    </recommendedName>
</protein>
<name>A0A177DI67_ALTAL</name>
<dbReference type="AlphaFoldDB" id="A0A177DI67"/>
<feature type="domain" description="RTG2 C-terminal" evidence="12">
    <location>
        <begin position="973"/>
        <end position="1184"/>
    </location>
</feature>
<dbReference type="GO" id="GO:0006488">
    <property type="term" value="P:dolichol-linked oligosaccharide biosynthetic process"/>
    <property type="evidence" value="ECO:0007669"/>
    <property type="project" value="InterPro"/>
</dbReference>
<evidence type="ECO:0000256" key="7">
    <source>
        <dbReference type="ARBA" id="ARBA00023136"/>
    </source>
</evidence>
<feature type="transmembrane region" description="Helical" evidence="10">
    <location>
        <begin position="43"/>
        <end position="60"/>
    </location>
</feature>
<dbReference type="Gene3D" id="3.30.420.40">
    <property type="match status" value="1"/>
</dbReference>
<evidence type="ECO:0000256" key="4">
    <source>
        <dbReference type="ARBA" id="ARBA00022692"/>
    </source>
</evidence>
<comment type="similarity">
    <text evidence="3">Belongs to the RFT1 family.</text>
</comment>
<evidence type="ECO:0000256" key="5">
    <source>
        <dbReference type="ARBA" id="ARBA00022824"/>
    </source>
</evidence>
<dbReference type="GO" id="GO:0005789">
    <property type="term" value="C:endoplasmic reticulum membrane"/>
    <property type="evidence" value="ECO:0007669"/>
    <property type="project" value="UniProtKB-SubCell"/>
</dbReference>
<keyword evidence="14" id="KW-1185">Reference proteome</keyword>
<dbReference type="InterPro" id="IPR043129">
    <property type="entry name" value="ATPase_NBD"/>
</dbReference>
<feature type="transmembrane region" description="Helical" evidence="10">
    <location>
        <begin position="496"/>
        <end position="518"/>
    </location>
</feature>
<evidence type="ECO:0000256" key="1">
    <source>
        <dbReference type="ARBA" id="ARBA00004477"/>
    </source>
</evidence>
<dbReference type="InterPro" id="IPR057512">
    <property type="entry name" value="RTG2_C"/>
</dbReference>
<dbReference type="FunFam" id="3.30.420.40:FF:000191">
    <property type="entry name" value="Retrograde regulation protein 2"/>
    <property type="match status" value="1"/>
</dbReference>
<reference evidence="13 14" key="1">
    <citation type="submission" date="2016-05" db="EMBL/GenBank/DDBJ databases">
        <title>Comparative analysis of secretome profiles of manganese(II)-oxidizing ascomycete fungi.</title>
        <authorList>
            <consortium name="DOE Joint Genome Institute"/>
            <person name="Zeiner C.A."/>
            <person name="Purvine S.O."/>
            <person name="Zink E.M."/>
            <person name="Wu S."/>
            <person name="Pasa-Tolic L."/>
            <person name="Chaput D.L."/>
            <person name="Haridas S."/>
            <person name="Grigoriev I.V."/>
            <person name="Santelli C.M."/>
            <person name="Hansel C.M."/>
        </authorList>
    </citation>
    <scope>NUCLEOTIDE SEQUENCE [LARGE SCALE GENOMIC DNA]</scope>
    <source>
        <strain evidence="13 14">SRC1lrK2f</strain>
    </source>
</reference>
<dbReference type="GeneID" id="29121980"/>
<dbReference type="Pfam" id="PF04506">
    <property type="entry name" value="Rft-1"/>
    <property type="match status" value="1"/>
</dbReference>
<dbReference type="Proteomes" id="UP000077248">
    <property type="component" value="Unassembled WGS sequence"/>
</dbReference>
<comment type="function">
    <text evidence="9">Intramembrane glycolipid transporter that operates in the biosynthetic pathway of dolichol-linked oligosaccharides, the glycan precursors employed in protein asparagine (N)-glycosylation. The sequential addition of sugars to dolichol pyrophosphate produces dolichol-linked oligosaccharides containing fourteen sugars, including two GlcNAcs, nine mannoses and three glucoses. Once assembled, the oligosaccharide is transferred from the lipid to nascent proteins by oligosaccharyltransferases. The assembly of dolichol-linked oligosaccharides begins on the cytosolic side of the endoplasmic reticulum membrane and finishes in its lumen. RFT1 could mediate the translocation of the cytosolically oriented intermediate DolPP-GlcNAc2Man5, produced by ALG11, into the ER lumen where dolichol-linked oligosaccharides assembly continues. However, the intramembrane lipid transporter activity could not be confirmed in vitro.</text>
</comment>
<dbReference type="Pfam" id="PF23566">
    <property type="entry name" value="RTG2_C"/>
    <property type="match status" value="1"/>
</dbReference>
<dbReference type="OMA" id="IFLCERY"/>
<dbReference type="InterPro" id="IPR007594">
    <property type="entry name" value="RFT1"/>
</dbReference>
<keyword evidence="5" id="KW-0256">Endoplasmic reticulum</keyword>
<dbReference type="PANTHER" id="PTHR13117">
    <property type="entry name" value="ENDOPLASMIC RETICULUM MULTISPAN TRANSMEMBRANE PROTEIN-RELATED"/>
    <property type="match status" value="1"/>
</dbReference>
<feature type="transmembrane region" description="Helical" evidence="10">
    <location>
        <begin position="334"/>
        <end position="356"/>
    </location>
</feature>
<dbReference type="Gene3D" id="3.30.420.150">
    <property type="entry name" value="Exopolyphosphatase. Domain 2"/>
    <property type="match status" value="1"/>
</dbReference>
<evidence type="ECO:0000256" key="10">
    <source>
        <dbReference type="SAM" id="Phobius"/>
    </source>
</evidence>
<proteinExistence type="inferred from homology"/>
<feature type="domain" description="Ppx/GppA phosphatase N-terminal" evidence="11">
    <location>
        <begin position="661"/>
        <end position="964"/>
    </location>
</feature>
<evidence type="ECO:0000256" key="8">
    <source>
        <dbReference type="ARBA" id="ARBA00044793"/>
    </source>
</evidence>
<keyword evidence="6 10" id="KW-1133">Transmembrane helix</keyword>
<feature type="transmembrane region" description="Helical" evidence="10">
    <location>
        <begin position="81"/>
        <end position="101"/>
    </location>
</feature>
<evidence type="ECO:0000256" key="2">
    <source>
        <dbReference type="ARBA" id="ARBA00004922"/>
    </source>
</evidence>
<dbReference type="PANTHER" id="PTHR13117:SF5">
    <property type="entry name" value="PROTEIN RFT1 HOMOLOG"/>
    <property type="match status" value="1"/>
</dbReference>
<evidence type="ECO:0000259" key="11">
    <source>
        <dbReference type="Pfam" id="PF02541"/>
    </source>
</evidence>
<gene>
    <name evidence="13" type="ORF">CC77DRAFT_992490</name>
</gene>
<evidence type="ECO:0000256" key="9">
    <source>
        <dbReference type="ARBA" id="ARBA00045912"/>
    </source>
</evidence>
<dbReference type="KEGG" id="aalt:CC77DRAFT_992490"/>
<comment type="pathway">
    <text evidence="2">Protein modification; protein glycosylation.</text>
</comment>
<organism evidence="13 14">
    <name type="scientific">Alternaria alternata</name>
    <name type="common">Alternaria rot fungus</name>
    <name type="synonym">Torula alternata</name>
    <dbReference type="NCBI Taxonomy" id="5599"/>
    <lineage>
        <taxon>Eukaryota</taxon>
        <taxon>Fungi</taxon>
        <taxon>Dikarya</taxon>
        <taxon>Ascomycota</taxon>
        <taxon>Pezizomycotina</taxon>
        <taxon>Dothideomycetes</taxon>
        <taxon>Pleosporomycetidae</taxon>
        <taxon>Pleosporales</taxon>
        <taxon>Pleosporineae</taxon>
        <taxon>Pleosporaceae</taxon>
        <taxon>Alternaria</taxon>
        <taxon>Alternaria sect. Alternaria</taxon>
        <taxon>Alternaria alternata complex</taxon>
    </lineage>
</organism>
<evidence type="ECO:0000259" key="12">
    <source>
        <dbReference type="Pfam" id="PF23566"/>
    </source>
</evidence>
<keyword evidence="4 10" id="KW-0812">Transmembrane</keyword>
<dbReference type="InterPro" id="IPR003695">
    <property type="entry name" value="Ppx_GppA_N"/>
</dbReference>